<dbReference type="Pfam" id="PF08239">
    <property type="entry name" value="SH3_3"/>
    <property type="match status" value="1"/>
</dbReference>
<organism evidence="2 3">
    <name type="scientific">Leptospira wolbachii serovar Codice str. CDC</name>
    <dbReference type="NCBI Taxonomy" id="1218599"/>
    <lineage>
        <taxon>Bacteria</taxon>
        <taxon>Pseudomonadati</taxon>
        <taxon>Spirochaetota</taxon>
        <taxon>Spirochaetia</taxon>
        <taxon>Leptospirales</taxon>
        <taxon>Leptospiraceae</taxon>
        <taxon>Leptospira</taxon>
    </lineage>
</organism>
<dbReference type="PROSITE" id="PS51781">
    <property type="entry name" value="SH3B"/>
    <property type="match status" value="1"/>
</dbReference>
<dbReference type="OrthoDB" id="345247at2"/>
<dbReference type="AlphaFoldDB" id="R9A5C6"/>
<protein>
    <submittedName>
        <fullName evidence="2">SH3 domain protein</fullName>
    </submittedName>
</protein>
<dbReference type="Proteomes" id="UP000013984">
    <property type="component" value="Unassembled WGS sequence"/>
</dbReference>
<keyword evidence="3" id="KW-1185">Reference proteome</keyword>
<dbReference type="STRING" id="1218599.LEP1GSC195_1864"/>
<dbReference type="SMART" id="SM00287">
    <property type="entry name" value="SH3b"/>
    <property type="match status" value="1"/>
</dbReference>
<dbReference type="InterPro" id="IPR003646">
    <property type="entry name" value="SH3-like_bac-type"/>
</dbReference>
<dbReference type="EMBL" id="AOGZ02000014">
    <property type="protein sequence ID" value="EOQ97287.1"/>
    <property type="molecule type" value="Genomic_DNA"/>
</dbReference>
<dbReference type="Gene3D" id="2.30.30.40">
    <property type="entry name" value="SH3 Domains"/>
    <property type="match status" value="1"/>
</dbReference>
<gene>
    <name evidence="2" type="ORF">LEP1GSC195_1864</name>
</gene>
<name>R9A5C6_9LEPT</name>
<proteinExistence type="predicted"/>
<reference evidence="2" key="1">
    <citation type="submission" date="2013-04" db="EMBL/GenBank/DDBJ databases">
        <authorList>
            <person name="Harkins D.M."/>
            <person name="Durkin A.S."/>
            <person name="Brinkac L.M."/>
            <person name="Haft D.H."/>
            <person name="Selengut J.D."/>
            <person name="Sanka R."/>
            <person name="DePew J."/>
            <person name="Purushe J."/>
            <person name="Galloway R.L."/>
            <person name="Vinetz J.M."/>
            <person name="Sutton G.G."/>
            <person name="Nierman W.C."/>
            <person name="Fouts D.E."/>
        </authorList>
    </citation>
    <scope>NUCLEOTIDE SEQUENCE [LARGE SCALE GENOMIC DNA]</scope>
    <source>
        <strain evidence="2">CDC</strain>
    </source>
</reference>
<evidence type="ECO:0000259" key="1">
    <source>
        <dbReference type="PROSITE" id="PS51781"/>
    </source>
</evidence>
<evidence type="ECO:0000313" key="2">
    <source>
        <dbReference type="EMBL" id="EOQ97287.1"/>
    </source>
</evidence>
<feature type="domain" description="SH3b" evidence="1">
    <location>
        <begin position="117"/>
        <end position="192"/>
    </location>
</feature>
<dbReference type="RefSeq" id="WP_015682587.1">
    <property type="nucleotide sequence ID" value="NZ_AOGZ02000014.1"/>
</dbReference>
<evidence type="ECO:0000313" key="3">
    <source>
        <dbReference type="Proteomes" id="UP000013984"/>
    </source>
</evidence>
<sequence>MERRSNYDSRAYLDFLFNDEALMMIVNTRPYVHNSNNYDFGGMKFRGGLALEFRDNQLYQISCLHKPNNVKDVLDIFKKQYCGEKIEVNRDMEVVNVFDTKEKCTTHCIFGYHYRFPGTYIAMGSVVNVRSTPSLNGAVVAKLPRGEKVEVLEDIGKRDILPNPVISSNWLKVKTNMGVEGFIHGSYLRAPAEPDIYEIKRKAEEWKKANTK</sequence>
<accession>R9A5C6</accession>
<comment type="caution">
    <text evidence="2">The sequence shown here is derived from an EMBL/GenBank/DDBJ whole genome shotgun (WGS) entry which is preliminary data.</text>
</comment>